<evidence type="ECO:0000313" key="5">
    <source>
        <dbReference type="Proteomes" id="UP001197236"/>
    </source>
</evidence>
<dbReference type="EMBL" id="QGHF01000003">
    <property type="protein sequence ID" value="PWK98615.1"/>
    <property type="molecule type" value="Genomic_DNA"/>
</dbReference>
<evidence type="ECO:0000313" key="4">
    <source>
        <dbReference type="Proteomes" id="UP000245981"/>
    </source>
</evidence>
<accession>A0A2V2BPK5</accession>
<proteinExistence type="predicted"/>
<evidence type="ECO:0000259" key="1">
    <source>
        <dbReference type="Pfam" id="PF02464"/>
    </source>
</evidence>
<dbReference type="NCBIfam" id="TIGR00199">
    <property type="entry name" value="PncC_domain"/>
    <property type="match status" value="1"/>
</dbReference>
<dbReference type="Proteomes" id="UP000245981">
    <property type="component" value="Unassembled WGS sequence"/>
</dbReference>
<dbReference type="Gene3D" id="3.90.950.20">
    <property type="entry name" value="CinA-like"/>
    <property type="match status" value="1"/>
</dbReference>
<dbReference type="STRING" id="574096.HA38_07775"/>
<comment type="caution">
    <text evidence="3">The sequence shown here is derived from an EMBL/GenBank/DDBJ whole genome shotgun (WGS) entry which is preliminary data.</text>
</comment>
<keyword evidence="5" id="KW-1185">Reference proteome</keyword>
<protein>
    <submittedName>
        <fullName evidence="2">CinA family protein</fullName>
    </submittedName>
    <submittedName>
        <fullName evidence="3">PncC family amidohydrolase</fullName>
    </submittedName>
</protein>
<reference evidence="3 4" key="1">
    <citation type="submission" date="2018-05" db="EMBL/GenBank/DDBJ databases">
        <title>Genomic Encyclopedia of Type Strains, Phase IV (KMG-V): Genome sequencing to study the core and pangenomes of soil and plant-associated prokaryotes.</title>
        <authorList>
            <person name="Whitman W."/>
        </authorList>
    </citation>
    <scope>NUCLEOTIDE SEQUENCE [LARGE SCALE GENOMIC DNA]</scope>
    <source>
        <strain evidence="3 4">PNA 200-10</strain>
    </source>
</reference>
<dbReference type="GO" id="GO:0016787">
    <property type="term" value="F:hydrolase activity"/>
    <property type="evidence" value="ECO:0007669"/>
    <property type="project" value="UniProtKB-KW"/>
</dbReference>
<organism evidence="3 4">
    <name type="scientific">Pantoea allii</name>
    <dbReference type="NCBI Taxonomy" id="574096"/>
    <lineage>
        <taxon>Bacteria</taxon>
        <taxon>Pseudomonadati</taxon>
        <taxon>Pseudomonadota</taxon>
        <taxon>Gammaproteobacteria</taxon>
        <taxon>Enterobacterales</taxon>
        <taxon>Erwiniaceae</taxon>
        <taxon>Pantoea</taxon>
    </lineage>
</organism>
<gene>
    <name evidence="3" type="ORF">C7431_103385</name>
    <name evidence="2" type="ORF">KYI95_15830</name>
</gene>
<keyword evidence="3" id="KW-0378">Hydrolase</keyword>
<dbReference type="InterPro" id="IPR008136">
    <property type="entry name" value="CinA_C"/>
</dbReference>
<sequence>MMKLNEAAALLGQQLLSSGLRLATAESCTAGLISMTLAAVENSGDFFTSGFVTYSESAKVRLLGVSEDTLEKHTAVSRETVCEMARGACERSGEPVSLAISGYAGPDGGQDGTPAGTIWVGWALPGGDVIARCQHFSGEPKAVMEQGTIWAIQGLSELLTRPPSSLQTVKEH</sequence>
<dbReference type="AlphaFoldDB" id="A0A2V2BPK5"/>
<name>A0A2V2BPK5_9GAMM</name>
<reference evidence="2 5" key="2">
    <citation type="submission" date="2021-07" db="EMBL/GenBank/DDBJ databases">
        <title>A novel phosphonate cluster across the Pantoea species complex is important for pathogenicity in onion.</title>
        <authorList>
            <person name="Zhao M."/>
            <person name="Stice S."/>
            <person name="Shin G.Y."/>
            <person name="Coutinho T."/>
            <person name="Gitaitis R."/>
            <person name="Kvitko B."/>
            <person name="Dutta B."/>
        </authorList>
    </citation>
    <scope>NUCLEOTIDE SEQUENCE [LARGE SCALE GENOMIC DNA]</scope>
    <source>
        <strain evidence="2 5">BD 382</strain>
    </source>
</reference>
<evidence type="ECO:0000313" key="3">
    <source>
        <dbReference type="EMBL" id="PWK98615.1"/>
    </source>
</evidence>
<dbReference type="Pfam" id="PF02464">
    <property type="entry name" value="CinA"/>
    <property type="match status" value="1"/>
</dbReference>
<dbReference type="InterPro" id="IPR036653">
    <property type="entry name" value="CinA-like_C"/>
</dbReference>
<evidence type="ECO:0000313" key="2">
    <source>
        <dbReference type="EMBL" id="MBW1258648.1"/>
    </source>
</evidence>
<dbReference type="OrthoDB" id="9801454at2"/>
<dbReference type="RefSeq" id="WP_109716983.1">
    <property type="nucleotide sequence ID" value="NZ_CP125958.1"/>
</dbReference>
<dbReference type="GeneID" id="99735562"/>
<feature type="domain" description="CinA C-terminal" evidence="1">
    <location>
        <begin position="7"/>
        <end position="158"/>
    </location>
</feature>
<dbReference type="SUPFAM" id="SSF142433">
    <property type="entry name" value="CinA-like"/>
    <property type="match status" value="1"/>
</dbReference>
<dbReference type="Proteomes" id="UP001197236">
    <property type="component" value="Unassembled WGS sequence"/>
</dbReference>
<dbReference type="EMBL" id="JAHVXZ010000008">
    <property type="protein sequence ID" value="MBW1258648.1"/>
    <property type="molecule type" value="Genomic_DNA"/>
</dbReference>